<dbReference type="Pfam" id="PF04851">
    <property type="entry name" value="ResIII"/>
    <property type="match status" value="1"/>
</dbReference>
<keyword evidence="3" id="KW-0347">Helicase</keyword>
<evidence type="ECO:0000313" key="7">
    <source>
        <dbReference type="Proteomes" id="UP000438448"/>
    </source>
</evidence>
<accession>A0A7K0CX48</accession>
<feature type="domain" description="Helicase/UvrB N-terminal" evidence="5">
    <location>
        <begin position="17"/>
        <end position="161"/>
    </location>
</feature>
<evidence type="ECO:0000313" key="6">
    <source>
        <dbReference type="EMBL" id="MQY18087.1"/>
    </source>
</evidence>
<dbReference type="GO" id="GO:0005524">
    <property type="term" value="F:ATP binding"/>
    <property type="evidence" value="ECO:0007669"/>
    <property type="project" value="UniProtKB-KW"/>
</dbReference>
<dbReference type="GO" id="GO:0003677">
    <property type="term" value="F:DNA binding"/>
    <property type="evidence" value="ECO:0007669"/>
    <property type="project" value="InterPro"/>
</dbReference>
<protein>
    <recommendedName>
        <fullName evidence="5">Helicase/UvrB N-terminal domain-containing protein</fullName>
    </recommendedName>
</protein>
<sequence>MGDTRPTALEPAYAGPELRAWQRETLAAWVDMDHRGIVESVTGSGKTILGIASAARALDESHRVVVLVRGPHEQQDWLRALESALPRHRVDGPSGMNSTDTDVLVATVHAAAHVKSFLGATKTRPTTLIVDDLYTYGLGTYAQALNEKYTWRLGLTAVVERQDDAVETKVSPFFGKTITGCDYPRAIADGLLPAIRIAQVGVQLSQREATRFHRTEALVEQVMDTLIGTYGAPATPLREFDRYVRSLASERGLEAQYAKKYFELVTERTAILNDCEEKLELVRTIPMSVLESTQSVFFTDRPASAGQVVRILGAAGLEIALNSSGMAREKREDIAQRLHAGTLRAVAEPRVVDAAVEVPMADLSVVLAASRSDRQMLARMGRIIRTSPDRLPVFVVAFVRGTPEDPAQGASDSRLPLLWQISAETITTDVADLGSVLQNWLVHDTDHPAPDTHPTEPELDSATIELEAELRTQGGVATTDELSDLLGLTDPEEMFAVIAASAAVGHLDFRPISDGADELLLLSADLARTSELRRAALTTLTRWASAAADPIEEFHAVIRELGSVRVPAYRLVQIAAFVRDVTPTGLL</sequence>
<reference evidence="6 7" key="1">
    <citation type="submission" date="2019-10" db="EMBL/GenBank/DDBJ databases">
        <title>Nocardia macrotermitis sp. nov. and Nocardia aurantia sp. nov., isolated from the gut of fungus growing-termite Macrotermes natalensis.</title>
        <authorList>
            <person name="Benndorf R."/>
            <person name="Schwitalla J."/>
            <person name="Martin K."/>
            <person name="De Beer W."/>
            <person name="Kaster A.-K."/>
            <person name="Vollmers J."/>
            <person name="Poulsen M."/>
            <person name="Beemelmanns C."/>
        </authorList>
    </citation>
    <scope>NUCLEOTIDE SEQUENCE [LARGE SCALE GENOMIC DNA]</scope>
    <source>
        <strain evidence="6 7">RB20</strain>
    </source>
</reference>
<proteinExistence type="predicted"/>
<evidence type="ECO:0000256" key="3">
    <source>
        <dbReference type="ARBA" id="ARBA00022806"/>
    </source>
</evidence>
<evidence type="ECO:0000256" key="4">
    <source>
        <dbReference type="ARBA" id="ARBA00022840"/>
    </source>
</evidence>
<dbReference type="Proteomes" id="UP000438448">
    <property type="component" value="Unassembled WGS sequence"/>
</dbReference>
<dbReference type="InterPro" id="IPR006935">
    <property type="entry name" value="Helicase/UvrB_N"/>
</dbReference>
<evidence type="ECO:0000256" key="2">
    <source>
        <dbReference type="ARBA" id="ARBA00022801"/>
    </source>
</evidence>
<comment type="caution">
    <text evidence="6">The sequence shown here is derived from an EMBL/GenBank/DDBJ whole genome shotgun (WGS) entry which is preliminary data.</text>
</comment>
<keyword evidence="4" id="KW-0067">ATP-binding</keyword>
<dbReference type="SUPFAM" id="SSF52540">
    <property type="entry name" value="P-loop containing nucleoside triphosphate hydrolases"/>
    <property type="match status" value="2"/>
</dbReference>
<dbReference type="RefSeq" id="WP_153408129.1">
    <property type="nucleotide sequence ID" value="NZ_WEGK01000002.1"/>
</dbReference>
<evidence type="ECO:0000259" key="5">
    <source>
        <dbReference type="Pfam" id="PF04851"/>
    </source>
</evidence>
<name>A0A7K0CX48_9NOCA</name>
<gene>
    <name evidence="6" type="ORF">NRB20_11560</name>
</gene>
<dbReference type="AlphaFoldDB" id="A0A7K0CX48"/>
<keyword evidence="7" id="KW-1185">Reference proteome</keyword>
<organism evidence="6 7">
    <name type="scientific">Nocardia macrotermitis</name>
    <dbReference type="NCBI Taxonomy" id="2585198"/>
    <lineage>
        <taxon>Bacteria</taxon>
        <taxon>Bacillati</taxon>
        <taxon>Actinomycetota</taxon>
        <taxon>Actinomycetes</taxon>
        <taxon>Mycobacteriales</taxon>
        <taxon>Nocardiaceae</taxon>
        <taxon>Nocardia</taxon>
    </lineage>
</organism>
<dbReference type="PANTHER" id="PTHR11274:SF0">
    <property type="entry name" value="GENERAL TRANSCRIPTION AND DNA REPAIR FACTOR IIH HELICASE SUBUNIT XPB"/>
    <property type="match status" value="1"/>
</dbReference>
<dbReference type="EMBL" id="WEGK01000002">
    <property type="protein sequence ID" value="MQY18087.1"/>
    <property type="molecule type" value="Genomic_DNA"/>
</dbReference>
<dbReference type="GO" id="GO:0004386">
    <property type="term" value="F:helicase activity"/>
    <property type="evidence" value="ECO:0007669"/>
    <property type="project" value="UniProtKB-KW"/>
</dbReference>
<dbReference type="PANTHER" id="PTHR11274">
    <property type="entry name" value="RAD25/XP-B DNA REPAIR HELICASE"/>
    <property type="match status" value="1"/>
</dbReference>
<dbReference type="Gene3D" id="3.40.50.300">
    <property type="entry name" value="P-loop containing nucleotide triphosphate hydrolases"/>
    <property type="match status" value="2"/>
</dbReference>
<dbReference type="InterPro" id="IPR050615">
    <property type="entry name" value="ATP-dep_DNA_Helicase"/>
</dbReference>
<keyword evidence="2" id="KW-0378">Hydrolase</keyword>
<dbReference type="OrthoDB" id="9776021at2"/>
<keyword evidence="1" id="KW-0547">Nucleotide-binding</keyword>
<evidence type="ECO:0000256" key="1">
    <source>
        <dbReference type="ARBA" id="ARBA00022741"/>
    </source>
</evidence>
<dbReference type="InterPro" id="IPR027417">
    <property type="entry name" value="P-loop_NTPase"/>
</dbReference>
<dbReference type="GO" id="GO:0016787">
    <property type="term" value="F:hydrolase activity"/>
    <property type="evidence" value="ECO:0007669"/>
    <property type="project" value="UniProtKB-KW"/>
</dbReference>